<evidence type="ECO:0000256" key="4">
    <source>
        <dbReference type="ARBA" id="ARBA00022679"/>
    </source>
</evidence>
<dbReference type="RefSeq" id="WP_088518947.1">
    <property type="nucleotide sequence ID" value="NZ_FYDG01000001.1"/>
</dbReference>
<dbReference type="OrthoDB" id="9760752at2"/>
<feature type="transmembrane region" description="Helical" evidence="7">
    <location>
        <begin position="85"/>
        <end position="108"/>
    </location>
</feature>
<dbReference type="Pfam" id="PF02518">
    <property type="entry name" value="HATPase_c"/>
    <property type="match status" value="1"/>
</dbReference>
<keyword evidence="3" id="KW-0597">Phosphoprotein</keyword>
<evidence type="ECO:0000259" key="10">
    <source>
        <dbReference type="PROSITE" id="PS50113"/>
    </source>
</evidence>
<organism evidence="11 12">
    <name type="scientific">Rhodoblastus acidophilus</name>
    <name type="common">Rhodopseudomonas acidophila</name>
    <dbReference type="NCBI Taxonomy" id="1074"/>
    <lineage>
        <taxon>Bacteria</taxon>
        <taxon>Pseudomonadati</taxon>
        <taxon>Pseudomonadota</taxon>
        <taxon>Alphaproteobacteria</taxon>
        <taxon>Hyphomicrobiales</taxon>
        <taxon>Rhodoblastaceae</taxon>
        <taxon>Rhodoblastus</taxon>
    </lineage>
</organism>
<sequence length="702" mass="74813">MNAQSLPPHTPEATEPHPAQDPQTPRDDTPHQPPHGPSSDAPDLATPDLATPGLATPGLATPGLAPWAASLARALVRSRAELPSWFCIAAGLAAACAGWAAHLALFGVSRQTPFITFIPAVSLAALAGPPAMGTTAAAASALIVLSAVAPVQSGRDVAALALFVLNSALTVGLTELLARVWAVSLAQTTRAHVLEQLKSAIVDSSDDAIITKTLDGRITSWNPAAERILGYRAEDIVGRPVTLLFPPLRIAEESAILAQVRASARATHYRTQRMTKDGRTLDVALTISPLRDADGRVIGASKILRDVTEQTRNEHALRVSEARLRFALEGARAATWQWDCQTMTSSWDPHFFALHGLHPARDLPSFGNWLASLLEDDRDQAERAVRAALAPGAADYHSEYRVPAPGGGLRWIEIFGRVERDPMGAPLRMSGISLDVTERHAAWEAAEAANRDLARANDSLKRYAYIAAHDLQEPLRKIQQFSDLLATECAGDISDQAAYCLEVMRQSAGRLRVLINKLLTFSEAANRPLSTAPFDLNAVMERVVKTCAAAIEESGAAITIGTLPTLRGDETLVEQVFVNLLTNAIKYRRPGAAPEIALTAVAEGGGVLLRFSDNGVGIAEEDQARVFEPFVRLRGTNGVKGAGVGLAICAAICERHGWRITLESQPGAGTAFRLAIPDAEQACSGAGASPASNPERRFDQAI</sequence>
<dbReference type="SMART" id="SM00086">
    <property type="entry name" value="PAC"/>
    <property type="match status" value="2"/>
</dbReference>
<feature type="domain" description="PAS" evidence="9">
    <location>
        <begin position="194"/>
        <end position="247"/>
    </location>
</feature>
<dbReference type="PROSITE" id="PS50109">
    <property type="entry name" value="HIS_KIN"/>
    <property type="match status" value="1"/>
</dbReference>
<feature type="transmembrane region" description="Helical" evidence="7">
    <location>
        <begin position="157"/>
        <end position="182"/>
    </location>
</feature>
<dbReference type="Gene3D" id="3.30.565.10">
    <property type="entry name" value="Histidine kinase-like ATPase, C-terminal domain"/>
    <property type="match status" value="1"/>
</dbReference>
<dbReference type="InterPro" id="IPR000700">
    <property type="entry name" value="PAS-assoc_C"/>
</dbReference>
<proteinExistence type="predicted"/>
<dbReference type="GO" id="GO:0000155">
    <property type="term" value="F:phosphorelay sensor kinase activity"/>
    <property type="evidence" value="ECO:0007669"/>
    <property type="project" value="InterPro"/>
</dbReference>
<dbReference type="InterPro" id="IPR052162">
    <property type="entry name" value="Sensor_kinase/Photoreceptor"/>
</dbReference>
<dbReference type="SMART" id="SM00387">
    <property type="entry name" value="HATPase_c"/>
    <property type="match status" value="1"/>
</dbReference>
<dbReference type="InterPro" id="IPR000014">
    <property type="entry name" value="PAS"/>
</dbReference>
<comment type="catalytic activity">
    <reaction evidence="1">
        <text>ATP + protein L-histidine = ADP + protein N-phospho-L-histidine.</text>
        <dbReference type="EC" id="2.7.13.3"/>
    </reaction>
</comment>
<keyword evidence="7" id="KW-0812">Transmembrane</keyword>
<evidence type="ECO:0000313" key="11">
    <source>
        <dbReference type="EMBL" id="SNB55896.1"/>
    </source>
</evidence>
<feature type="transmembrane region" description="Helical" evidence="7">
    <location>
        <begin position="114"/>
        <end position="145"/>
    </location>
</feature>
<evidence type="ECO:0000259" key="8">
    <source>
        <dbReference type="PROSITE" id="PS50109"/>
    </source>
</evidence>
<dbReference type="InterPro" id="IPR003661">
    <property type="entry name" value="HisK_dim/P_dom"/>
</dbReference>
<gene>
    <name evidence="11" type="ORF">SAMN06265338_101481</name>
</gene>
<dbReference type="Pfam" id="PF00512">
    <property type="entry name" value="HisKA"/>
    <property type="match status" value="1"/>
</dbReference>
<evidence type="ECO:0000256" key="5">
    <source>
        <dbReference type="ARBA" id="ARBA00022777"/>
    </source>
</evidence>
<dbReference type="Pfam" id="PF13426">
    <property type="entry name" value="PAS_9"/>
    <property type="match status" value="1"/>
</dbReference>
<dbReference type="PRINTS" id="PR00344">
    <property type="entry name" value="BCTRLSENSOR"/>
</dbReference>
<dbReference type="Gene3D" id="1.10.287.130">
    <property type="match status" value="1"/>
</dbReference>
<evidence type="ECO:0000256" key="3">
    <source>
        <dbReference type="ARBA" id="ARBA00022553"/>
    </source>
</evidence>
<evidence type="ECO:0000256" key="1">
    <source>
        <dbReference type="ARBA" id="ARBA00000085"/>
    </source>
</evidence>
<keyword evidence="7" id="KW-1133">Transmembrane helix</keyword>
<dbReference type="PANTHER" id="PTHR43304">
    <property type="entry name" value="PHYTOCHROME-LIKE PROTEIN CPH1"/>
    <property type="match status" value="1"/>
</dbReference>
<dbReference type="SUPFAM" id="SSF55785">
    <property type="entry name" value="PYP-like sensor domain (PAS domain)"/>
    <property type="match status" value="2"/>
</dbReference>
<dbReference type="AlphaFoldDB" id="A0A212Q973"/>
<reference evidence="12" key="1">
    <citation type="submission" date="2017-06" db="EMBL/GenBank/DDBJ databases">
        <authorList>
            <person name="Varghese N."/>
            <person name="Submissions S."/>
        </authorList>
    </citation>
    <scope>NUCLEOTIDE SEQUENCE [LARGE SCALE GENOMIC DNA]</scope>
    <source>
        <strain evidence="12">DSM 137</strain>
    </source>
</reference>
<accession>A0A212Q973</accession>
<dbReference type="PROSITE" id="PS50113">
    <property type="entry name" value="PAC"/>
    <property type="match status" value="2"/>
</dbReference>
<dbReference type="CDD" id="cd00082">
    <property type="entry name" value="HisKA"/>
    <property type="match status" value="1"/>
</dbReference>
<dbReference type="SMART" id="SM00091">
    <property type="entry name" value="PAS"/>
    <property type="match status" value="2"/>
</dbReference>
<dbReference type="InterPro" id="IPR013655">
    <property type="entry name" value="PAS_fold_3"/>
</dbReference>
<dbReference type="SUPFAM" id="SSF55874">
    <property type="entry name" value="ATPase domain of HSP90 chaperone/DNA topoisomerase II/histidine kinase"/>
    <property type="match status" value="1"/>
</dbReference>
<feature type="domain" description="PAC" evidence="10">
    <location>
        <begin position="265"/>
        <end position="319"/>
    </location>
</feature>
<dbReference type="NCBIfam" id="TIGR00229">
    <property type="entry name" value="sensory_box"/>
    <property type="match status" value="1"/>
</dbReference>
<feature type="region of interest" description="Disordered" evidence="6">
    <location>
        <begin position="1"/>
        <end position="57"/>
    </location>
</feature>
<dbReference type="Gene3D" id="2.10.70.100">
    <property type="match status" value="1"/>
</dbReference>
<feature type="domain" description="PAC" evidence="10">
    <location>
        <begin position="396"/>
        <end position="448"/>
    </location>
</feature>
<dbReference type="InterPro" id="IPR036097">
    <property type="entry name" value="HisK_dim/P_sf"/>
</dbReference>
<keyword evidence="12" id="KW-1185">Reference proteome</keyword>
<dbReference type="Gene3D" id="3.30.450.20">
    <property type="entry name" value="PAS domain"/>
    <property type="match status" value="2"/>
</dbReference>
<dbReference type="EC" id="2.7.13.3" evidence="2"/>
<dbReference type="SMART" id="SM00388">
    <property type="entry name" value="HisKA"/>
    <property type="match status" value="1"/>
</dbReference>
<dbReference type="PROSITE" id="PS50112">
    <property type="entry name" value="PAS"/>
    <property type="match status" value="1"/>
</dbReference>
<dbReference type="InterPro" id="IPR036890">
    <property type="entry name" value="HATPase_C_sf"/>
</dbReference>
<evidence type="ECO:0000313" key="12">
    <source>
        <dbReference type="Proteomes" id="UP000198418"/>
    </source>
</evidence>
<keyword evidence="5" id="KW-0418">Kinase</keyword>
<dbReference type="Proteomes" id="UP000198418">
    <property type="component" value="Unassembled WGS sequence"/>
</dbReference>
<dbReference type="CDD" id="cd00130">
    <property type="entry name" value="PAS"/>
    <property type="match status" value="2"/>
</dbReference>
<protein>
    <recommendedName>
        <fullName evidence="2">histidine kinase</fullName>
        <ecNumber evidence="2">2.7.13.3</ecNumber>
    </recommendedName>
</protein>
<evidence type="ECO:0000256" key="6">
    <source>
        <dbReference type="SAM" id="MobiDB-lite"/>
    </source>
</evidence>
<evidence type="ECO:0000256" key="2">
    <source>
        <dbReference type="ARBA" id="ARBA00012438"/>
    </source>
</evidence>
<keyword evidence="4" id="KW-0808">Transferase</keyword>
<dbReference type="Pfam" id="PF08447">
    <property type="entry name" value="PAS_3"/>
    <property type="match status" value="1"/>
</dbReference>
<dbReference type="InterPro" id="IPR001610">
    <property type="entry name" value="PAC"/>
</dbReference>
<dbReference type="SUPFAM" id="SSF47384">
    <property type="entry name" value="Homodimeric domain of signal transducing histidine kinase"/>
    <property type="match status" value="1"/>
</dbReference>
<keyword evidence="7" id="KW-0472">Membrane</keyword>
<dbReference type="InterPro" id="IPR035965">
    <property type="entry name" value="PAS-like_dom_sf"/>
</dbReference>
<feature type="domain" description="Histidine kinase" evidence="8">
    <location>
        <begin position="466"/>
        <end position="680"/>
    </location>
</feature>
<dbReference type="InterPro" id="IPR005467">
    <property type="entry name" value="His_kinase_dom"/>
</dbReference>
<dbReference type="InterPro" id="IPR004358">
    <property type="entry name" value="Sig_transdc_His_kin-like_C"/>
</dbReference>
<dbReference type="PANTHER" id="PTHR43304:SF1">
    <property type="entry name" value="PAC DOMAIN-CONTAINING PROTEIN"/>
    <property type="match status" value="1"/>
</dbReference>
<evidence type="ECO:0000259" key="9">
    <source>
        <dbReference type="PROSITE" id="PS50112"/>
    </source>
</evidence>
<dbReference type="InterPro" id="IPR003594">
    <property type="entry name" value="HATPase_dom"/>
</dbReference>
<dbReference type="EMBL" id="FYDG01000001">
    <property type="protein sequence ID" value="SNB55896.1"/>
    <property type="molecule type" value="Genomic_DNA"/>
</dbReference>
<name>A0A212Q973_RHOAC</name>
<evidence type="ECO:0000256" key="7">
    <source>
        <dbReference type="SAM" id="Phobius"/>
    </source>
</evidence>